<reference evidence="5" key="1">
    <citation type="submission" date="2017-12" db="EMBL/GenBank/DDBJ databases">
        <title>FDA dAtabase for Regulatory Grade micrObial Sequences (FDA-ARGOS): Supporting development and validation of Infectious Disease Dx tests.</title>
        <authorList>
            <person name="Campos J."/>
            <person name="Goldberg B."/>
            <person name="Tallon L."/>
            <person name="Sadzewicz L."/>
            <person name="Sengamalay N."/>
            <person name="Ott S."/>
            <person name="Godinez A."/>
            <person name="Nagaraj S."/>
            <person name="Vyas G."/>
            <person name="Aluvathingal J."/>
            <person name="Nadendla S."/>
            <person name="Geyer C."/>
            <person name="Nandy P."/>
            <person name="Hobson J."/>
            <person name="Sichtig H."/>
        </authorList>
    </citation>
    <scope>NUCLEOTIDE SEQUENCE</scope>
    <source>
        <strain evidence="5">FDAARGOS_252</strain>
    </source>
</reference>
<dbReference type="Gene3D" id="2.170.16.10">
    <property type="entry name" value="Hedgehog/Intein (Hint) domain"/>
    <property type="match status" value="1"/>
</dbReference>
<dbReference type="Pfam" id="PF00353">
    <property type="entry name" value="HemolysinCabind"/>
    <property type="match status" value="4"/>
</dbReference>
<evidence type="ECO:0000313" key="5">
    <source>
        <dbReference type="EMBL" id="ARC36272.1"/>
    </source>
</evidence>
<feature type="region of interest" description="Disordered" evidence="3">
    <location>
        <begin position="1"/>
        <end position="25"/>
    </location>
</feature>
<keyword evidence="2" id="KW-0964">Secreted</keyword>
<dbReference type="eggNOG" id="COG2931">
    <property type="taxonomic scope" value="Bacteria"/>
</dbReference>
<evidence type="ECO:0000256" key="1">
    <source>
        <dbReference type="ARBA" id="ARBA00004613"/>
    </source>
</evidence>
<feature type="compositionally biased region" description="Basic and acidic residues" evidence="3">
    <location>
        <begin position="409"/>
        <end position="419"/>
    </location>
</feature>
<comment type="subcellular location">
    <subcellularLocation>
        <location evidence="1">Secreted</location>
    </subcellularLocation>
</comment>
<accession>A0A1V0GQZ9</accession>
<organism evidence="5 6">
    <name type="scientific">Paracoccus yeei</name>
    <dbReference type="NCBI Taxonomy" id="147645"/>
    <lineage>
        <taxon>Bacteria</taxon>
        <taxon>Pseudomonadati</taxon>
        <taxon>Pseudomonadota</taxon>
        <taxon>Alphaproteobacteria</taxon>
        <taxon>Rhodobacterales</taxon>
        <taxon>Paracoccaceae</taxon>
        <taxon>Paracoccus</taxon>
    </lineage>
</organism>
<proteinExistence type="predicted"/>
<dbReference type="EMBL" id="CP020442">
    <property type="protein sequence ID" value="ARC36272.1"/>
    <property type="molecule type" value="Genomic_DNA"/>
</dbReference>
<evidence type="ECO:0000256" key="2">
    <source>
        <dbReference type="ARBA" id="ARBA00022525"/>
    </source>
</evidence>
<evidence type="ECO:0000256" key="3">
    <source>
        <dbReference type="SAM" id="MobiDB-lite"/>
    </source>
</evidence>
<dbReference type="KEGG" id="pye:A6J80_07675"/>
<gene>
    <name evidence="5" type="ORF">A6J80_07675</name>
</gene>
<dbReference type="InterPro" id="IPR001343">
    <property type="entry name" value="Hemolysn_Ca-bd"/>
</dbReference>
<dbReference type="GO" id="GO:0005509">
    <property type="term" value="F:calcium ion binding"/>
    <property type="evidence" value="ECO:0007669"/>
    <property type="project" value="InterPro"/>
</dbReference>
<protein>
    <submittedName>
        <fullName evidence="5">Hemolysin</fullName>
    </submittedName>
</protein>
<name>A0A1V0GQZ9_9RHOB</name>
<dbReference type="PANTHER" id="PTHR38340">
    <property type="entry name" value="S-LAYER PROTEIN"/>
    <property type="match status" value="1"/>
</dbReference>
<dbReference type="Gene3D" id="2.150.10.10">
    <property type="entry name" value="Serralysin-like metalloprotease, C-terminal"/>
    <property type="match status" value="3"/>
</dbReference>
<dbReference type="AlphaFoldDB" id="A0A1V0GQZ9"/>
<dbReference type="SUPFAM" id="SSF51294">
    <property type="entry name" value="Hedgehog/intein (Hint) domain"/>
    <property type="match status" value="1"/>
</dbReference>
<dbReference type="InterPro" id="IPR036844">
    <property type="entry name" value="Hint_dom_sf"/>
</dbReference>
<dbReference type="InterPro" id="IPR050557">
    <property type="entry name" value="RTX_toxin/Mannuronan_C5-epim"/>
</dbReference>
<dbReference type="InterPro" id="IPR018511">
    <property type="entry name" value="Hemolysin-typ_Ca-bd_CS"/>
</dbReference>
<dbReference type="PANTHER" id="PTHR38340:SF1">
    <property type="entry name" value="S-LAYER PROTEIN"/>
    <property type="match status" value="1"/>
</dbReference>
<dbReference type="STRING" id="147645.A6J80_07675"/>
<dbReference type="InterPro" id="IPR011049">
    <property type="entry name" value="Serralysin-like_metalloprot_C"/>
</dbReference>
<evidence type="ECO:0000259" key="4">
    <source>
        <dbReference type="Pfam" id="PF13403"/>
    </source>
</evidence>
<dbReference type="GO" id="GO:0005576">
    <property type="term" value="C:extracellular region"/>
    <property type="evidence" value="ECO:0007669"/>
    <property type="project" value="UniProtKB-SubCell"/>
</dbReference>
<feature type="domain" description="Hedgehog/Intein (Hint)" evidence="4">
    <location>
        <begin position="474"/>
        <end position="619"/>
    </location>
</feature>
<dbReference type="Proteomes" id="UP000191257">
    <property type="component" value="Chromosome"/>
</dbReference>
<evidence type="ECO:0000313" key="6">
    <source>
        <dbReference type="Proteomes" id="UP000191257"/>
    </source>
</evidence>
<dbReference type="SUPFAM" id="SSF51120">
    <property type="entry name" value="beta-Roll"/>
    <property type="match status" value="3"/>
</dbReference>
<feature type="region of interest" description="Disordered" evidence="3">
    <location>
        <begin position="396"/>
        <end position="419"/>
    </location>
</feature>
<keyword evidence="6" id="KW-1185">Reference proteome</keyword>
<sequence>MAVIDGTDGADTLIGTPDDDTLTGGAGNDILDGGAGDDLVRGGEGADKLYWNGSADGTDRDVYVGGDDHQPVWDESHTHVTSVTGSENYTFDPYNHNGGDSLGLNLGTSEGLTVTYSNTEDGQATDALGNEISFDGIERVYLGDGDNLVDARGAQILYHDGLNSQGQPIHSVGIRLYSGAGEDTIHGSTGTDYIQSGGGNDVVHGGEGNDVIETGSGDDAAYGEGGDDGFRWGNGNSNASVGNDIYDGGAGFNTLNAWQCATPDANGVSAGVHLVFDSSSSGDIDALGGVDGHIRFLNMQNMRTGNGNDVIDGSNANVDGYRVFADWGDDSIIGSNGDDTLEGGWGADTISGGQGNDFISMTGDIFSGRNVYDASSDTLVLQDGFGADSVRAFSLGGDRDSDGNPAPADRLDVSDLHDADGNPIKVDDVVVRADTDQYGNPYAVISFPNGEELWLAGVDPDSLTREKLVSIGIPCFCAGTMILTARGEVAVQDLRAGDLVVTRDNGLQPIRWIGSRALDRVDLALAPRLNPIRIRAGALGQGLPRQDLLVSPQHRVLVRSTIAQRMFGAAEVLVAARQLTAIEGIEELRVDTVEYFHILFDRHEIVLSNGAETESLYTGAEALKALGAAARDEIFALFPELRETPAPAARPFVPGAKARQMAERHQRNHKELVAR</sequence>
<dbReference type="PROSITE" id="PS00330">
    <property type="entry name" value="HEMOLYSIN_CALCIUM"/>
    <property type="match status" value="3"/>
</dbReference>
<dbReference type="Pfam" id="PF13403">
    <property type="entry name" value="Hint_2"/>
    <property type="match status" value="1"/>
</dbReference>
<dbReference type="PRINTS" id="PR00313">
    <property type="entry name" value="CABNDNGRPT"/>
</dbReference>
<dbReference type="InterPro" id="IPR028992">
    <property type="entry name" value="Hedgehog/Intein_dom"/>
</dbReference>